<dbReference type="AlphaFoldDB" id="A0A4C1YG72"/>
<organism evidence="1 2">
    <name type="scientific">Eumeta variegata</name>
    <name type="common">Bagworm moth</name>
    <name type="synonym">Eumeta japonica</name>
    <dbReference type="NCBI Taxonomy" id="151549"/>
    <lineage>
        <taxon>Eukaryota</taxon>
        <taxon>Metazoa</taxon>
        <taxon>Ecdysozoa</taxon>
        <taxon>Arthropoda</taxon>
        <taxon>Hexapoda</taxon>
        <taxon>Insecta</taxon>
        <taxon>Pterygota</taxon>
        <taxon>Neoptera</taxon>
        <taxon>Endopterygota</taxon>
        <taxon>Lepidoptera</taxon>
        <taxon>Glossata</taxon>
        <taxon>Ditrysia</taxon>
        <taxon>Tineoidea</taxon>
        <taxon>Psychidae</taxon>
        <taxon>Oiketicinae</taxon>
        <taxon>Eumeta</taxon>
    </lineage>
</organism>
<sequence>MYTVDRVKSLVLRSTPSFKRLFLRFVCRITKQTLTVVARAECEIIYREVHTEIIFVRTRLRYKSRLSCGVGQSPPALNLDFHLTELLSALSFVRFNVHP</sequence>
<accession>A0A4C1YG72</accession>
<proteinExistence type="predicted"/>
<gene>
    <name evidence="1" type="ORF">EVAR_56925_1</name>
</gene>
<dbReference type="EMBL" id="BGZK01001173">
    <property type="protein sequence ID" value="GBP73447.1"/>
    <property type="molecule type" value="Genomic_DNA"/>
</dbReference>
<evidence type="ECO:0000313" key="2">
    <source>
        <dbReference type="Proteomes" id="UP000299102"/>
    </source>
</evidence>
<dbReference type="Proteomes" id="UP000299102">
    <property type="component" value="Unassembled WGS sequence"/>
</dbReference>
<name>A0A4C1YG72_EUMVA</name>
<protein>
    <submittedName>
        <fullName evidence="1">Uncharacterized protein</fullName>
    </submittedName>
</protein>
<comment type="caution">
    <text evidence="1">The sequence shown here is derived from an EMBL/GenBank/DDBJ whole genome shotgun (WGS) entry which is preliminary data.</text>
</comment>
<evidence type="ECO:0000313" key="1">
    <source>
        <dbReference type="EMBL" id="GBP73447.1"/>
    </source>
</evidence>
<keyword evidence="2" id="KW-1185">Reference proteome</keyword>
<reference evidence="1 2" key="1">
    <citation type="journal article" date="2019" name="Commun. Biol.">
        <title>The bagworm genome reveals a unique fibroin gene that provides high tensile strength.</title>
        <authorList>
            <person name="Kono N."/>
            <person name="Nakamura H."/>
            <person name="Ohtoshi R."/>
            <person name="Tomita M."/>
            <person name="Numata K."/>
            <person name="Arakawa K."/>
        </authorList>
    </citation>
    <scope>NUCLEOTIDE SEQUENCE [LARGE SCALE GENOMIC DNA]</scope>
</reference>